<accession>A0A5B7IV11</accession>
<protein>
    <submittedName>
        <fullName evidence="1">Uncharacterized protein</fullName>
    </submittedName>
</protein>
<gene>
    <name evidence="1" type="ORF">E2C01_080821</name>
</gene>
<comment type="caution">
    <text evidence="1">The sequence shown here is derived from an EMBL/GenBank/DDBJ whole genome shotgun (WGS) entry which is preliminary data.</text>
</comment>
<name>A0A5B7IV11_PORTR</name>
<evidence type="ECO:0000313" key="2">
    <source>
        <dbReference type="Proteomes" id="UP000324222"/>
    </source>
</evidence>
<reference evidence="1 2" key="1">
    <citation type="submission" date="2019-05" db="EMBL/GenBank/DDBJ databases">
        <title>Another draft genome of Portunus trituberculatus and its Hox gene families provides insights of decapod evolution.</title>
        <authorList>
            <person name="Jeong J.-H."/>
            <person name="Song I."/>
            <person name="Kim S."/>
            <person name="Choi T."/>
            <person name="Kim D."/>
            <person name="Ryu S."/>
            <person name="Kim W."/>
        </authorList>
    </citation>
    <scope>NUCLEOTIDE SEQUENCE [LARGE SCALE GENOMIC DNA]</scope>
    <source>
        <tissue evidence="1">Muscle</tissue>
    </source>
</reference>
<dbReference type="Proteomes" id="UP000324222">
    <property type="component" value="Unassembled WGS sequence"/>
</dbReference>
<dbReference type="EMBL" id="VSRR010070262">
    <property type="protein sequence ID" value="MPC86009.1"/>
    <property type="molecule type" value="Genomic_DNA"/>
</dbReference>
<organism evidence="1 2">
    <name type="scientific">Portunus trituberculatus</name>
    <name type="common">Swimming crab</name>
    <name type="synonym">Neptunus trituberculatus</name>
    <dbReference type="NCBI Taxonomy" id="210409"/>
    <lineage>
        <taxon>Eukaryota</taxon>
        <taxon>Metazoa</taxon>
        <taxon>Ecdysozoa</taxon>
        <taxon>Arthropoda</taxon>
        <taxon>Crustacea</taxon>
        <taxon>Multicrustacea</taxon>
        <taxon>Malacostraca</taxon>
        <taxon>Eumalacostraca</taxon>
        <taxon>Eucarida</taxon>
        <taxon>Decapoda</taxon>
        <taxon>Pleocyemata</taxon>
        <taxon>Brachyura</taxon>
        <taxon>Eubrachyura</taxon>
        <taxon>Portunoidea</taxon>
        <taxon>Portunidae</taxon>
        <taxon>Portuninae</taxon>
        <taxon>Portunus</taxon>
    </lineage>
</organism>
<evidence type="ECO:0000313" key="1">
    <source>
        <dbReference type="EMBL" id="MPC86009.1"/>
    </source>
</evidence>
<keyword evidence="2" id="KW-1185">Reference proteome</keyword>
<dbReference type="AlphaFoldDB" id="A0A5B7IV11"/>
<sequence length="63" mass="7111">MKIEKCLNTLLKTHNSRVHRIDNALRPVGDALRPVPPRKKWPRCVTKARTAAAASLYVSVHPK</sequence>
<proteinExistence type="predicted"/>